<dbReference type="OrthoDB" id="893748at2"/>
<proteinExistence type="predicted"/>
<name>A0A0E3ZBV5_9BACT</name>
<dbReference type="RefSeq" id="WP_046308762.1">
    <property type="nucleotide sequence ID" value="NZ_CBCSCY010000040.1"/>
</dbReference>
<dbReference type="KEGG" id="pko:PKOR_01500"/>
<accession>A0A0E3ZBV5</accession>
<dbReference type="Proteomes" id="UP000033109">
    <property type="component" value="Chromosome"/>
</dbReference>
<dbReference type="EMBL" id="CP009621">
    <property type="protein sequence ID" value="AKD02054.1"/>
    <property type="molecule type" value="Genomic_DNA"/>
</dbReference>
<evidence type="ECO:0000313" key="2">
    <source>
        <dbReference type="Proteomes" id="UP000033109"/>
    </source>
</evidence>
<evidence type="ECO:0000313" key="1">
    <source>
        <dbReference type="EMBL" id="AKD02054.1"/>
    </source>
</evidence>
<dbReference type="PATRIC" id="fig|400092.3.peg.341"/>
<evidence type="ECO:0008006" key="3">
    <source>
        <dbReference type="Google" id="ProtNLM"/>
    </source>
</evidence>
<gene>
    <name evidence="1" type="ORF">PKOR_01500</name>
</gene>
<sequence length="147" mass="17027">MLTEKPNYKVLNNSDYCEFGYDADLQALVLTYKRSGSSKEFRNNHYELLKVMEKVRVSRMLVNTLDLGAVAPEDQRWLGENIIPKMVKFALDGYLYIAVLAPEKKIFTQLAVEMIEQLSEKTGMYTNKHFHSLSAAKTWLREQQLQS</sequence>
<dbReference type="HOGENOM" id="CLU_128678_0_0_10"/>
<protein>
    <recommendedName>
        <fullName evidence="3">STAS/SEC14 domain-containing protein</fullName>
    </recommendedName>
</protein>
<dbReference type="AlphaFoldDB" id="A0A0E3ZBV5"/>
<organism evidence="1 2">
    <name type="scientific">Pontibacter korlensis</name>
    <dbReference type="NCBI Taxonomy" id="400092"/>
    <lineage>
        <taxon>Bacteria</taxon>
        <taxon>Pseudomonadati</taxon>
        <taxon>Bacteroidota</taxon>
        <taxon>Cytophagia</taxon>
        <taxon>Cytophagales</taxon>
        <taxon>Hymenobacteraceae</taxon>
        <taxon>Pontibacter</taxon>
    </lineage>
</organism>
<reference evidence="1 2" key="1">
    <citation type="journal article" date="2015" name="Sci. Rep.">
        <title>Unraveling adaptation of Pontibacter korlensis to radiation and infertility in desert through complete genome and comparative transcriptomic analysis.</title>
        <authorList>
            <person name="Dai J."/>
            <person name="Dai W."/>
            <person name="Qiu C."/>
            <person name="Yang Z."/>
            <person name="Zhang Y."/>
            <person name="Zhou M."/>
            <person name="Zhang L."/>
            <person name="Fang C."/>
            <person name="Gao Q."/>
            <person name="Yang Q."/>
            <person name="Li X."/>
            <person name="Wang Z."/>
            <person name="Wang Z."/>
            <person name="Jia Z."/>
            <person name="Chen X."/>
        </authorList>
    </citation>
    <scope>NUCLEOTIDE SEQUENCE [LARGE SCALE GENOMIC DNA]</scope>
    <source>
        <strain evidence="1 2">X14-1T</strain>
    </source>
</reference>
<keyword evidence="2" id="KW-1185">Reference proteome</keyword>